<evidence type="ECO:0000256" key="1">
    <source>
        <dbReference type="SAM" id="MobiDB-lite"/>
    </source>
</evidence>
<keyword evidence="3" id="KW-1185">Reference proteome</keyword>
<dbReference type="Proteomes" id="UP000672032">
    <property type="component" value="Chromosome 2"/>
</dbReference>
<dbReference type="CDD" id="cd02989">
    <property type="entry name" value="Phd_like_TxnDC9"/>
    <property type="match status" value="1"/>
</dbReference>
<dbReference type="AlphaFoldDB" id="A0A8A3P9F2"/>
<protein>
    <recommendedName>
        <fullName evidence="4">Phosducin thioredoxin-like domain-containing protein</fullName>
    </recommendedName>
</protein>
<dbReference type="OrthoDB" id="10257948at2759"/>
<evidence type="ECO:0008006" key="4">
    <source>
        <dbReference type="Google" id="ProtNLM"/>
    </source>
</evidence>
<dbReference type="SUPFAM" id="SSF52833">
    <property type="entry name" value="Thioredoxin-like"/>
    <property type="match status" value="1"/>
</dbReference>
<evidence type="ECO:0000313" key="2">
    <source>
        <dbReference type="EMBL" id="QSZ30699.1"/>
    </source>
</evidence>
<feature type="region of interest" description="Disordered" evidence="1">
    <location>
        <begin position="182"/>
        <end position="208"/>
    </location>
</feature>
<organism evidence="2 3">
    <name type="scientific">Monilinia vaccinii-corymbosi</name>
    <dbReference type="NCBI Taxonomy" id="61207"/>
    <lineage>
        <taxon>Eukaryota</taxon>
        <taxon>Fungi</taxon>
        <taxon>Dikarya</taxon>
        <taxon>Ascomycota</taxon>
        <taxon>Pezizomycotina</taxon>
        <taxon>Leotiomycetes</taxon>
        <taxon>Helotiales</taxon>
        <taxon>Sclerotiniaceae</taxon>
        <taxon>Monilinia</taxon>
    </lineage>
</organism>
<proteinExistence type="predicted"/>
<accession>A0A8A3P9F2</accession>
<dbReference type="PANTHER" id="PTHR21148">
    <property type="entry name" value="THIOREDOXIN DOMAIN-CONTAINING PROTEIN 9"/>
    <property type="match status" value="1"/>
</dbReference>
<feature type="compositionally biased region" description="Acidic residues" evidence="1">
    <location>
        <begin position="197"/>
        <end position="208"/>
    </location>
</feature>
<dbReference type="InterPro" id="IPR036249">
    <property type="entry name" value="Thioredoxin-like_sf"/>
</dbReference>
<dbReference type="EMBL" id="CP063406">
    <property type="protein sequence ID" value="QSZ30699.1"/>
    <property type="molecule type" value="Genomic_DNA"/>
</dbReference>
<gene>
    <name evidence="2" type="ORF">DSL72_000257</name>
</gene>
<dbReference type="Gene3D" id="3.40.30.10">
    <property type="entry name" value="Glutaredoxin"/>
    <property type="match status" value="1"/>
</dbReference>
<reference evidence="2" key="1">
    <citation type="submission" date="2020-10" db="EMBL/GenBank/DDBJ databases">
        <title>Genome Sequence of Monilinia vaccinii-corymbosi Sheds Light on Mummy Berry Disease Infection of Blueberry and Mating Type.</title>
        <authorList>
            <person name="Yow A.G."/>
            <person name="Zhang Y."/>
            <person name="Bansal K."/>
            <person name="Eacker S.M."/>
            <person name="Sullivan S."/>
            <person name="Liachko I."/>
            <person name="Cubeta M.A."/>
            <person name="Rollins J.A."/>
            <person name="Ashrafi H."/>
        </authorList>
    </citation>
    <scope>NUCLEOTIDE SEQUENCE</scope>
    <source>
        <strain evidence="2">RL-1</strain>
    </source>
</reference>
<name>A0A8A3P9F2_9HELO</name>
<evidence type="ECO:0000313" key="3">
    <source>
        <dbReference type="Proteomes" id="UP000672032"/>
    </source>
</evidence>
<sequence length="208" mass="23374">MSNTLDPLVAKVLDRAESDDEDALIASLEEDPALDAFREQRLQQLHREFTRAQSQKTQGFGTHTEIKEEKVLMDLTTEVKYAVVHFSKDGFARCGVMDTHLATLAPIHTDTRFLQIDVTNAPFLVTKLNIKILPCVLAFIDGRCTDRIIGFEGLGSTPDTFTTQDLEARLLSSGVITRQATSGTLCRGDRKAKRQEEEEEEEDDDWDD</sequence>